<sequence length="232" mass="25611">MAFTELVVPTLKTDPATEATFTTEIAPFLIRILDTHPTPPKSKYFGKILLENGNDVSGDFRLGVGLEWKDASHFNTFVASENFQTFKSIVKPHSVAPPVPQLYNTDFGPSEVFGSEDWGRGWESSGGEGAWEKFVSAVAEAGGVNGNGKSIQGTSLNLEEKRWVGILGWENSEIRENVLGSAEVKEARKSLDVLVWNTFVTAFAKRFNKFQPNIVCKKSLVLRGKKAFSSEY</sequence>
<accession>A0A2I1BSS7</accession>
<comment type="caution">
    <text evidence="1">The sequence shown here is derived from an EMBL/GenBank/DDBJ whole genome shotgun (WGS) entry which is preliminary data.</text>
</comment>
<proteinExistence type="predicted"/>
<dbReference type="STRING" id="1392255.A0A2I1BSS7"/>
<reference evidence="2" key="1">
    <citation type="journal article" date="2018" name="Proc. Natl. Acad. Sci. U.S.A.">
        <title>Linking secondary metabolites to gene clusters through genome sequencing of six diverse Aspergillus species.</title>
        <authorList>
            <person name="Kaerboelling I."/>
            <person name="Vesth T.C."/>
            <person name="Frisvad J.C."/>
            <person name="Nybo J.L."/>
            <person name="Theobald S."/>
            <person name="Kuo A."/>
            <person name="Bowyer P."/>
            <person name="Matsuda Y."/>
            <person name="Mondo S."/>
            <person name="Lyhne E.K."/>
            <person name="Kogle M.E."/>
            <person name="Clum A."/>
            <person name="Lipzen A."/>
            <person name="Salamov A."/>
            <person name="Ngan C.Y."/>
            <person name="Daum C."/>
            <person name="Chiniquy J."/>
            <person name="Barry K."/>
            <person name="LaButti K."/>
            <person name="Haridas S."/>
            <person name="Simmons B.A."/>
            <person name="Magnuson J.K."/>
            <person name="Mortensen U.H."/>
            <person name="Larsen T.O."/>
            <person name="Grigoriev I.V."/>
            <person name="Baker S.E."/>
            <person name="Andersen M.R."/>
        </authorList>
    </citation>
    <scope>NUCLEOTIDE SEQUENCE [LARGE SCALE GENOMIC DNA]</scope>
    <source>
        <strain evidence="2">IBT 16806</strain>
    </source>
</reference>
<dbReference type="VEuPathDB" id="FungiDB:P174DRAFT_508199"/>
<protein>
    <recommendedName>
        <fullName evidence="3">ABM domain-containing protein</fullName>
    </recommendedName>
</protein>
<dbReference type="RefSeq" id="XP_024677040.1">
    <property type="nucleotide sequence ID" value="XM_024831433.1"/>
</dbReference>
<evidence type="ECO:0000313" key="1">
    <source>
        <dbReference type="EMBL" id="PKX88445.1"/>
    </source>
</evidence>
<evidence type="ECO:0000313" key="2">
    <source>
        <dbReference type="Proteomes" id="UP000234474"/>
    </source>
</evidence>
<organism evidence="1 2">
    <name type="scientific">Aspergillus novofumigatus (strain IBT 16806)</name>
    <dbReference type="NCBI Taxonomy" id="1392255"/>
    <lineage>
        <taxon>Eukaryota</taxon>
        <taxon>Fungi</taxon>
        <taxon>Dikarya</taxon>
        <taxon>Ascomycota</taxon>
        <taxon>Pezizomycotina</taxon>
        <taxon>Eurotiomycetes</taxon>
        <taxon>Eurotiomycetidae</taxon>
        <taxon>Eurotiales</taxon>
        <taxon>Aspergillaceae</taxon>
        <taxon>Aspergillus</taxon>
        <taxon>Aspergillus subgen. Fumigati</taxon>
    </lineage>
</organism>
<dbReference type="OrthoDB" id="4425169at2759"/>
<name>A0A2I1BSS7_ASPN1</name>
<dbReference type="AlphaFoldDB" id="A0A2I1BSS7"/>
<dbReference type="EMBL" id="MSZS01000015">
    <property type="protein sequence ID" value="PKX88445.1"/>
    <property type="molecule type" value="Genomic_DNA"/>
</dbReference>
<keyword evidence="2" id="KW-1185">Reference proteome</keyword>
<dbReference type="GeneID" id="36538770"/>
<dbReference type="OMA" id="WNTFVTA"/>
<dbReference type="Proteomes" id="UP000234474">
    <property type="component" value="Unassembled WGS sequence"/>
</dbReference>
<gene>
    <name evidence="1" type="ORF">P174DRAFT_508199</name>
</gene>
<evidence type="ECO:0008006" key="3">
    <source>
        <dbReference type="Google" id="ProtNLM"/>
    </source>
</evidence>